<feature type="signal peptide" evidence="2">
    <location>
        <begin position="1"/>
        <end position="18"/>
    </location>
</feature>
<comment type="caution">
    <text evidence="4">The sequence shown here is derived from an EMBL/GenBank/DDBJ whole genome shotgun (WGS) entry which is preliminary data.</text>
</comment>
<evidence type="ECO:0000256" key="2">
    <source>
        <dbReference type="SAM" id="SignalP"/>
    </source>
</evidence>
<evidence type="ECO:0000313" key="4">
    <source>
        <dbReference type="EMBL" id="KAK4191702.1"/>
    </source>
</evidence>
<keyword evidence="5" id="KW-1185">Reference proteome</keyword>
<protein>
    <recommendedName>
        <fullName evidence="3">DUF1996 domain-containing protein</fullName>
    </recommendedName>
</protein>
<proteinExistence type="predicted"/>
<keyword evidence="2" id="KW-0732">Signal</keyword>
<dbReference type="Proteomes" id="UP001302126">
    <property type="component" value="Unassembled WGS sequence"/>
</dbReference>
<name>A0AAN6X413_9PEZI</name>
<reference evidence="4" key="1">
    <citation type="journal article" date="2023" name="Mol. Phylogenet. Evol.">
        <title>Genome-scale phylogeny and comparative genomics of the fungal order Sordariales.</title>
        <authorList>
            <person name="Hensen N."/>
            <person name="Bonometti L."/>
            <person name="Westerberg I."/>
            <person name="Brannstrom I.O."/>
            <person name="Guillou S."/>
            <person name="Cros-Aarteil S."/>
            <person name="Calhoun S."/>
            <person name="Haridas S."/>
            <person name="Kuo A."/>
            <person name="Mondo S."/>
            <person name="Pangilinan J."/>
            <person name="Riley R."/>
            <person name="LaButti K."/>
            <person name="Andreopoulos B."/>
            <person name="Lipzen A."/>
            <person name="Chen C."/>
            <person name="Yan M."/>
            <person name="Daum C."/>
            <person name="Ng V."/>
            <person name="Clum A."/>
            <person name="Steindorff A."/>
            <person name="Ohm R.A."/>
            <person name="Martin F."/>
            <person name="Silar P."/>
            <person name="Natvig D.O."/>
            <person name="Lalanne C."/>
            <person name="Gautier V."/>
            <person name="Ament-Velasquez S.L."/>
            <person name="Kruys A."/>
            <person name="Hutchinson M.I."/>
            <person name="Powell A.J."/>
            <person name="Barry K."/>
            <person name="Miller A.N."/>
            <person name="Grigoriev I.V."/>
            <person name="Debuchy R."/>
            <person name="Gladieux P."/>
            <person name="Hiltunen Thoren M."/>
            <person name="Johannesson H."/>
        </authorList>
    </citation>
    <scope>NUCLEOTIDE SEQUENCE</scope>
    <source>
        <strain evidence="4">PSN309</strain>
    </source>
</reference>
<feature type="chain" id="PRO_5043024051" description="DUF1996 domain-containing protein" evidence="2">
    <location>
        <begin position="19"/>
        <end position="516"/>
    </location>
</feature>
<evidence type="ECO:0000259" key="3">
    <source>
        <dbReference type="Pfam" id="PF09362"/>
    </source>
</evidence>
<dbReference type="EMBL" id="MU864358">
    <property type="protein sequence ID" value="KAK4191702.1"/>
    <property type="molecule type" value="Genomic_DNA"/>
</dbReference>
<feature type="region of interest" description="Disordered" evidence="1">
    <location>
        <begin position="392"/>
        <end position="450"/>
    </location>
</feature>
<reference evidence="4" key="2">
    <citation type="submission" date="2023-05" db="EMBL/GenBank/DDBJ databases">
        <authorList>
            <consortium name="Lawrence Berkeley National Laboratory"/>
            <person name="Steindorff A."/>
            <person name="Hensen N."/>
            <person name="Bonometti L."/>
            <person name="Westerberg I."/>
            <person name="Brannstrom I.O."/>
            <person name="Guillou S."/>
            <person name="Cros-Aarteil S."/>
            <person name="Calhoun S."/>
            <person name="Haridas S."/>
            <person name="Kuo A."/>
            <person name="Mondo S."/>
            <person name="Pangilinan J."/>
            <person name="Riley R."/>
            <person name="Labutti K."/>
            <person name="Andreopoulos B."/>
            <person name="Lipzen A."/>
            <person name="Chen C."/>
            <person name="Yanf M."/>
            <person name="Daum C."/>
            <person name="Ng V."/>
            <person name="Clum A."/>
            <person name="Ohm R."/>
            <person name="Martin F."/>
            <person name="Silar P."/>
            <person name="Natvig D."/>
            <person name="Lalanne C."/>
            <person name="Gautier V."/>
            <person name="Ament-Velasquez S.L."/>
            <person name="Kruys A."/>
            <person name="Hutchinson M.I."/>
            <person name="Powell A.J."/>
            <person name="Barry K."/>
            <person name="Miller A.N."/>
            <person name="Grigoriev I.V."/>
            <person name="Debuchy R."/>
            <person name="Gladieux P."/>
            <person name="Thoren M.H."/>
            <person name="Johannesson H."/>
        </authorList>
    </citation>
    <scope>NUCLEOTIDE SEQUENCE</scope>
    <source>
        <strain evidence="4">PSN309</strain>
    </source>
</reference>
<gene>
    <name evidence="4" type="ORF">QBC35DRAFT_295953</name>
</gene>
<evidence type="ECO:0000313" key="5">
    <source>
        <dbReference type="Proteomes" id="UP001302126"/>
    </source>
</evidence>
<feature type="compositionally biased region" description="Pro residues" evidence="1">
    <location>
        <begin position="433"/>
        <end position="448"/>
    </location>
</feature>
<dbReference type="Pfam" id="PF09362">
    <property type="entry name" value="DUF1996"/>
    <property type="match status" value="1"/>
</dbReference>
<accession>A0AAN6X413</accession>
<dbReference type="InterPro" id="IPR018535">
    <property type="entry name" value="DUF1996"/>
</dbReference>
<organism evidence="4 5">
    <name type="scientific">Podospora australis</name>
    <dbReference type="NCBI Taxonomy" id="1536484"/>
    <lineage>
        <taxon>Eukaryota</taxon>
        <taxon>Fungi</taxon>
        <taxon>Dikarya</taxon>
        <taxon>Ascomycota</taxon>
        <taxon>Pezizomycotina</taxon>
        <taxon>Sordariomycetes</taxon>
        <taxon>Sordariomycetidae</taxon>
        <taxon>Sordariales</taxon>
        <taxon>Podosporaceae</taxon>
        <taxon>Podospora</taxon>
    </lineage>
</organism>
<dbReference type="AlphaFoldDB" id="A0AAN6X413"/>
<dbReference type="PANTHER" id="PTHR43662:SF7">
    <property type="entry name" value="DUF1996 DOMAIN-CONTAINING PROTEIN"/>
    <property type="match status" value="1"/>
</dbReference>
<sequence>MRTATTLSVLASIGTASAFWRMECRGRVGLARIDPLITPGEASAHVHAIHGSSGFSADATYEDLHNADCTSCGVVQDKSAYWAPVMYFRHEDGQYELVPQIGGMLAYYFLNVDAGNPDSGVKAFPNNFRMIAGNAMRRNFSIGSLSYKDADPEKSIWAKLGQTTQADLAQRAIGFNCLNYHKLAEGALMRHYLPEKDYLDGNCADGVRIELAFPSCWNGKETDVPGHTSHVAYPDLVTNGACPKGFETKLPGLMYETIWATNKFAGVAGQFVLSNGDEQGFGYHGDFISGWDEDFLQNAVNTCTNKSGKISDCPLFTLIDEDTQRECKMKVPSFLAKEKVDGFVGKSLPGNVVVQYGPEPAVANPRPAASQATSHVPVPTVSYQPGVTSLNLPGGVFKEKPTSTTSEEQVKISALAAPAPEPESESETSSTPSPTPAPAPIPSDPPVPEGYELVRTEYHTNGKVVSKVIVIETVQYVTLTTETLTVTATLGAGNARRELNHLHRHRHLHGHGHGAH</sequence>
<evidence type="ECO:0000256" key="1">
    <source>
        <dbReference type="SAM" id="MobiDB-lite"/>
    </source>
</evidence>
<feature type="domain" description="DUF1996" evidence="3">
    <location>
        <begin position="34"/>
        <end position="291"/>
    </location>
</feature>
<dbReference type="PANTHER" id="PTHR43662">
    <property type="match status" value="1"/>
</dbReference>